<dbReference type="Pfam" id="PF17746">
    <property type="entry name" value="SfsA_N"/>
    <property type="match status" value="1"/>
</dbReference>
<sequence>MQTDWIYPYPPLLSGVLVRRYKRFFADIELESGEIVTAHCPNTGPMTGVNCPGSRVMVSPSNNPKRSLAYTWELIEVNDNGPTWVGVNTALPNRIVRSALEARLFPELGSYQQIRGEVPYGQDQKSRVDFLLTGAADGRPVYIEVKNTTWALGDLALFPDTVTERGQKHLRELTALLPQARPVMLYFINRGDCTRFSPGDRADPVYGQLLRGAIAQGLEVLPCRFEISPAGIRYLGLAELCLETTQPIEVHTPKGKRRKAP</sequence>
<accession>A0A6M8BE17</accession>
<dbReference type="PANTHER" id="PTHR30545">
    <property type="entry name" value="SUGAR FERMENTATION STIMULATION PROTEIN A"/>
    <property type="match status" value="1"/>
</dbReference>
<dbReference type="InterPro" id="IPR040452">
    <property type="entry name" value="SfsA_C"/>
</dbReference>
<evidence type="ECO:0000256" key="1">
    <source>
        <dbReference type="HAMAP-Rule" id="MF_00095"/>
    </source>
</evidence>
<feature type="domain" description="Sugar fermentation stimulation protein C-terminal" evidence="2">
    <location>
        <begin position="91"/>
        <end position="230"/>
    </location>
</feature>
<name>A0A6M8BE17_9CYAN</name>
<dbReference type="Proteomes" id="UP000505210">
    <property type="component" value="Chromosome"/>
</dbReference>
<evidence type="ECO:0000259" key="3">
    <source>
        <dbReference type="Pfam" id="PF17746"/>
    </source>
</evidence>
<dbReference type="Gene3D" id="3.40.1350.60">
    <property type="match status" value="1"/>
</dbReference>
<dbReference type="Pfam" id="PF03749">
    <property type="entry name" value="SfsA"/>
    <property type="match status" value="1"/>
</dbReference>
<dbReference type="PANTHER" id="PTHR30545:SF2">
    <property type="entry name" value="SUGAR FERMENTATION STIMULATION PROTEIN A"/>
    <property type="match status" value="1"/>
</dbReference>
<evidence type="ECO:0000313" key="5">
    <source>
        <dbReference type="Proteomes" id="UP000505210"/>
    </source>
</evidence>
<keyword evidence="5" id="KW-1185">Reference proteome</keyword>
<dbReference type="InterPro" id="IPR041465">
    <property type="entry name" value="SfsA_N"/>
</dbReference>
<dbReference type="KEGG" id="theu:HPC62_13660"/>
<dbReference type="GO" id="GO:0003677">
    <property type="term" value="F:DNA binding"/>
    <property type="evidence" value="ECO:0007669"/>
    <property type="project" value="InterPro"/>
</dbReference>
<dbReference type="AlphaFoldDB" id="A0A6M8BE17"/>
<comment type="similarity">
    <text evidence="1">Belongs to the SfsA family.</text>
</comment>
<dbReference type="NCBIfam" id="TIGR00230">
    <property type="entry name" value="sfsA"/>
    <property type="match status" value="1"/>
</dbReference>
<gene>
    <name evidence="1 4" type="primary">sfsA</name>
    <name evidence="4" type="ORF">HPC62_13660</name>
</gene>
<dbReference type="Gene3D" id="2.40.50.580">
    <property type="match status" value="1"/>
</dbReference>
<dbReference type="HAMAP" id="MF_00095">
    <property type="entry name" value="SfsA"/>
    <property type="match status" value="1"/>
</dbReference>
<dbReference type="InterPro" id="IPR005224">
    <property type="entry name" value="SfsA"/>
</dbReference>
<organism evidence="4 5">
    <name type="scientific">Thermoleptolyngbya sichuanensis A183</name>
    <dbReference type="NCBI Taxonomy" id="2737172"/>
    <lineage>
        <taxon>Bacteria</taxon>
        <taxon>Bacillati</taxon>
        <taxon>Cyanobacteriota</taxon>
        <taxon>Cyanophyceae</taxon>
        <taxon>Oculatellales</taxon>
        <taxon>Oculatellaceae</taxon>
        <taxon>Thermoleptolyngbya</taxon>
        <taxon>Thermoleptolyngbya sichuanensis</taxon>
    </lineage>
</organism>
<evidence type="ECO:0000313" key="4">
    <source>
        <dbReference type="EMBL" id="QKD83097.1"/>
    </source>
</evidence>
<reference evidence="4 5" key="1">
    <citation type="submission" date="2020-05" db="EMBL/GenBank/DDBJ databases">
        <title>Complete genome sequence of of a novel Thermoleptolyngbya strain isolated from hot springs of Ganzi, Sichuan China.</title>
        <authorList>
            <person name="Tang J."/>
            <person name="Daroch M."/>
            <person name="Li L."/>
            <person name="Waleron K."/>
            <person name="Waleron M."/>
            <person name="Waleron M."/>
        </authorList>
    </citation>
    <scope>NUCLEOTIDE SEQUENCE [LARGE SCALE GENOMIC DNA]</scope>
    <source>
        <strain evidence="4 5">PKUAC-SCTA183</strain>
    </source>
</reference>
<evidence type="ECO:0000259" key="2">
    <source>
        <dbReference type="Pfam" id="PF03749"/>
    </source>
</evidence>
<feature type="domain" description="SfsA N-terminal OB" evidence="3">
    <location>
        <begin position="18"/>
        <end position="87"/>
    </location>
</feature>
<proteinExistence type="inferred from homology"/>
<dbReference type="CDD" id="cd22359">
    <property type="entry name" value="SfsA-like_bacterial"/>
    <property type="match status" value="1"/>
</dbReference>
<protein>
    <recommendedName>
        <fullName evidence="1">Sugar fermentation stimulation protein homolog</fullName>
    </recommendedName>
</protein>
<dbReference type="EMBL" id="CP053661">
    <property type="protein sequence ID" value="QKD83097.1"/>
    <property type="molecule type" value="Genomic_DNA"/>
</dbReference>